<dbReference type="Gene3D" id="3.40.390.10">
    <property type="entry name" value="Collagenase (Catalytic Domain)"/>
    <property type="match status" value="1"/>
</dbReference>
<dbReference type="Proteomes" id="UP000830671">
    <property type="component" value="Chromosome 9"/>
</dbReference>
<feature type="chain" id="PRO_5040449871" evidence="1">
    <location>
        <begin position="27"/>
        <end position="207"/>
    </location>
</feature>
<feature type="signal peptide" evidence="1">
    <location>
        <begin position="1"/>
        <end position="26"/>
    </location>
</feature>
<organism evidence="2 3">
    <name type="scientific">Colletotrichum lupini</name>
    <dbReference type="NCBI Taxonomy" id="145971"/>
    <lineage>
        <taxon>Eukaryota</taxon>
        <taxon>Fungi</taxon>
        <taxon>Dikarya</taxon>
        <taxon>Ascomycota</taxon>
        <taxon>Pezizomycotina</taxon>
        <taxon>Sordariomycetes</taxon>
        <taxon>Hypocreomycetidae</taxon>
        <taxon>Glomerellales</taxon>
        <taxon>Glomerellaceae</taxon>
        <taxon>Colletotrichum</taxon>
        <taxon>Colletotrichum acutatum species complex</taxon>
    </lineage>
</organism>
<proteinExistence type="predicted"/>
<protein>
    <submittedName>
        <fullName evidence="2">Uncharacterized protein</fullName>
    </submittedName>
</protein>
<dbReference type="EMBL" id="CP019481">
    <property type="protein sequence ID" value="UQC91435.1"/>
    <property type="molecule type" value="Genomic_DNA"/>
</dbReference>
<dbReference type="RefSeq" id="XP_049153034.1">
    <property type="nucleotide sequence ID" value="XM_049295887.1"/>
</dbReference>
<evidence type="ECO:0000313" key="3">
    <source>
        <dbReference type="Proteomes" id="UP000830671"/>
    </source>
</evidence>
<reference evidence="2" key="1">
    <citation type="journal article" date="2021" name="Mol. Plant Microbe Interact.">
        <title>Complete Genome Sequence of the Plant-Pathogenic Fungus Colletotrichum lupini.</title>
        <authorList>
            <person name="Baroncelli R."/>
            <person name="Pensec F."/>
            <person name="Da Lio D."/>
            <person name="Boufleur T."/>
            <person name="Vicente I."/>
            <person name="Sarrocco S."/>
            <person name="Picot A."/>
            <person name="Baraldi E."/>
            <person name="Sukno S."/>
            <person name="Thon M."/>
            <person name="Le Floch G."/>
        </authorList>
    </citation>
    <scope>NUCLEOTIDE SEQUENCE</scope>
    <source>
        <strain evidence="2">IMI 504893</strain>
    </source>
</reference>
<dbReference type="InterPro" id="IPR024079">
    <property type="entry name" value="MetalloPept_cat_dom_sf"/>
</dbReference>
<dbReference type="GeneID" id="73350897"/>
<evidence type="ECO:0000313" key="2">
    <source>
        <dbReference type="EMBL" id="UQC91435.1"/>
    </source>
</evidence>
<gene>
    <name evidence="2" type="ORF">CLUP02_16970</name>
</gene>
<dbReference type="GO" id="GO:0008237">
    <property type="term" value="F:metallopeptidase activity"/>
    <property type="evidence" value="ECO:0007669"/>
    <property type="project" value="InterPro"/>
</dbReference>
<accession>A0A9Q8T9L8</accession>
<sequence length="207" mass="23066">MPPSSWTIRLLAASTLGFWHVPFVSGTSHFDWSIRNYKRSLDSWVSVSYNGIWPCSLPKIEVIENAVEYTKILANGAIVALDDTGTSSSAYSRWFSSKSYQDTRFYYYATIYSNAYESDLEAIKEHHYDAVVSELRAPESGTVNYVEEGGPDSERLVYACPAADDDICGSGEAAAVINAGDQGFKVNLLYLCPSFFNKVSHSRMLFN</sequence>
<name>A0A9Q8T9L8_9PEZI</name>
<dbReference type="KEGG" id="clup:CLUP02_16970"/>
<evidence type="ECO:0000256" key="1">
    <source>
        <dbReference type="SAM" id="SignalP"/>
    </source>
</evidence>
<keyword evidence="1" id="KW-0732">Signal</keyword>
<keyword evidence="3" id="KW-1185">Reference proteome</keyword>
<dbReference type="AlphaFoldDB" id="A0A9Q8T9L8"/>